<dbReference type="SUPFAM" id="SSF46785">
    <property type="entry name" value="Winged helix' DNA-binding domain"/>
    <property type="match status" value="1"/>
</dbReference>
<dbReference type="Proteomes" id="UP001551695">
    <property type="component" value="Unassembled WGS sequence"/>
</dbReference>
<name>A0ABV3G2Z4_9NOCA</name>
<proteinExistence type="predicted"/>
<evidence type="ECO:0000313" key="4">
    <source>
        <dbReference type="Proteomes" id="UP001551695"/>
    </source>
</evidence>
<sequence>MTDDRGGVPPLSPAFLLIMLGSRLRGGVETRLAAEGIAIRHLSALGHLSRDPGLSYSELARRASVTPQSMQATLSKLEESGAVEKVTGGGRGRTAKLAVTDEGRRLLDVGKQAYADLDALLSEAMDPVALREMLPGLFRAVQAAGDRPGPERPRESTGPHRHSRTGKNDRPTT</sequence>
<organism evidence="3 4">
    <name type="scientific">Nocardia aurea</name>
    <dbReference type="NCBI Taxonomy" id="2144174"/>
    <lineage>
        <taxon>Bacteria</taxon>
        <taxon>Bacillati</taxon>
        <taxon>Actinomycetota</taxon>
        <taxon>Actinomycetes</taxon>
        <taxon>Mycobacteriales</taxon>
        <taxon>Nocardiaceae</taxon>
        <taxon>Nocardia</taxon>
    </lineage>
</organism>
<dbReference type="InterPro" id="IPR036390">
    <property type="entry name" value="WH_DNA-bd_sf"/>
</dbReference>
<gene>
    <name evidence="3" type="ORF">AB0I48_31325</name>
</gene>
<dbReference type="SMART" id="SM00347">
    <property type="entry name" value="HTH_MARR"/>
    <property type="match status" value="1"/>
</dbReference>
<evidence type="ECO:0000256" key="1">
    <source>
        <dbReference type="SAM" id="MobiDB-lite"/>
    </source>
</evidence>
<keyword evidence="4" id="KW-1185">Reference proteome</keyword>
<evidence type="ECO:0000259" key="2">
    <source>
        <dbReference type="PROSITE" id="PS50995"/>
    </source>
</evidence>
<dbReference type="EMBL" id="JBFAKC010000018">
    <property type="protein sequence ID" value="MEV0712062.1"/>
    <property type="molecule type" value="Genomic_DNA"/>
</dbReference>
<protein>
    <submittedName>
        <fullName evidence="3">MarR family winged helix-turn-helix transcriptional regulator</fullName>
    </submittedName>
</protein>
<reference evidence="3 4" key="1">
    <citation type="submission" date="2024-06" db="EMBL/GenBank/DDBJ databases">
        <title>The Natural Products Discovery Center: Release of the First 8490 Sequenced Strains for Exploring Actinobacteria Biosynthetic Diversity.</title>
        <authorList>
            <person name="Kalkreuter E."/>
            <person name="Kautsar S.A."/>
            <person name="Yang D."/>
            <person name="Bader C.D."/>
            <person name="Teijaro C.N."/>
            <person name="Fluegel L."/>
            <person name="Davis C.M."/>
            <person name="Simpson J.R."/>
            <person name="Lauterbach L."/>
            <person name="Steele A.D."/>
            <person name="Gui C."/>
            <person name="Meng S."/>
            <person name="Li G."/>
            <person name="Viehrig K."/>
            <person name="Ye F."/>
            <person name="Su P."/>
            <person name="Kiefer A.F."/>
            <person name="Nichols A."/>
            <person name="Cepeda A.J."/>
            <person name="Yan W."/>
            <person name="Fan B."/>
            <person name="Jiang Y."/>
            <person name="Adhikari A."/>
            <person name="Zheng C.-J."/>
            <person name="Schuster L."/>
            <person name="Cowan T.M."/>
            <person name="Smanski M.J."/>
            <person name="Chevrette M.G."/>
            <person name="De Carvalho L.P.S."/>
            <person name="Shen B."/>
        </authorList>
    </citation>
    <scope>NUCLEOTIDE SEQUENCE [LARGE SCALE GENOMIC DNA]</scope>
    <source>
        <strain evidence="3 4">NPDC050403</strain>
    </source>
</reference>
<feature type="compositionally biased region" description="Basic and acidic residues" evidence="1">
    <location>
        <begin position="148"/>
        <end position="158"/>
    </location>
</feature>
<feature type="domain" description="HTH marR-type" evidence="2">
    <location>
        <begin position="10"/>
        <end position="139"/>
    </location>
</feature>
<feature type="region of interest" description="Disordered" evidence="1">
    <location>
        <begin position="141"/>
        <end position="173"/>
    </location>
</feature>
<dbReference type="InterPro" id="IPR000835">
    <property type="entry name" value="HTH_MarR-typ"/>
</dbReference>
<dbReference type="PROSITE" id="PS50995">
    <property type="entry name" value="HTH_MARR_2"/>
    <property type="match status" value="1"/>
</dbReference>
<accession>A0ABV3G2Z4</accession>
<dbReference type="Pfam" id="PF12802">
    <property type="entry name" value="MarR_2"/>
    <property type="match status" value="1"/>
</dbReference>
<comment type="caution">
    <text evidence="3">The sequence shown here is derived from an EMBL/GenBank/DDBJ whole genome shotgun (WGS) entry which is preliminary data.</text>
</comment>
<evidence type="ECO:0000313" key="3">
    <source>
        <dbReference type="EMBL" id="MEV0712062.1"/>
    </source>
</evidence>
<dbReference type="RefSeq" id="WP_232840320.1">
    <property type="nucleotide sequence ID" value="NZ_JBFAKC010000018.1"/>
</dbReference>
<dbReference type="Gene3D" id="1.10.10.10">
    <property type="entry name" value="Winged helix-like DNA-binding domain superfamily/Winged helix DNA-binding domain"/>
    <property type="match status" value="1"/>
</dbReference>
<dbReference type="InterPro" id="IPR036388">
    <property type="entry name" value="WH-like_DNA-bd_sf"/>
</dbReference>